<evidence type="ECO:0000256" key="1">
    <source>
        <dbReference type="SAM" id="MobiDB-lite"/>
    </source>
</evidence>
<sequence>MAAIPEIDLARDAQHPQWSGLVVVTANKVQGHENKICFFDGTVAANLEGRVGFCADRHRGRHRVAVYTTRLEQALIMLMEAAAVTQSNNKKEAVEPSGEVAPEDKLLAWFEDNGRVIQEDVFSLVTSIVPQITSSNYADLLCQDDPRLQDNGNSDITSSQNNNNDHIDQPLPTLPPTGQVTFILAPSLERDQLAVKVNALIRSNSEPLTPVRRYHSPLQDVFTELKNVGNITMEWFQFANELGKDKSLSLLDRLCDLIQELGGTSSDLTSTTPTSLTAGLPPAVLQPSVPSVPSPPMSSAWDTTPQDSLPSYYKDSHGQSGW</sequence>
<evidence type="ECO:0000313" key="3">
    <source>
        <dbReference type="Proteomes" id="UP001595075"/>
    </source>
</evidence>
<dbReference type="Proteomes" id="UP001595075">
    <property type="component" value="Unassembled WGS sequence"/>
</dbReference>
<dbReference type="EMBL" id="JAZHXI010000008">
    <property type="protein sequence ID" value="KAL2069374.1"/>
    <property type="molecule type" value="Genomic_DNA"/>
</dbReference>
<comment type="caution">
    <text evidence="2">The sequence shown here is derived from an EMBL/GenBank/DDBJ whole genome shotgun (WGS) entry which is preliminary data.</text>
</comment>
<evidence type="ECO:0000313" key="2">
    <source>
        <dbReference type="EMBL" id="KAL2069374.1"/>
    </source>
</evidence>
<name>A0ABR4CHZ0_9HELO</name>
<dbReference type="InterPro" id="IPR027417">
    <property type="entry name" value="P-loop_NTPase"/>
</dbReference>
<organism evidence="2 3">
    <name type="scientific">Oculimacula yallundae</name>
    <dbReference type="NCBI Taxonomy" id="86028"/>
    <lineage>
        <taxon>Eukaryota</taxon>
        <taxon>Fungi</taxon>
        <taxon>Dikarya</taxon>
        <taxon>Ascomycota</taxon>
        <taxon>Pezizomycotina</taxon>
        <taxon>Leotiomycetes</taxon>
        <taxon>Helotiales</taxon>
        <taxon>Ploettnerulaceae</taxon>
        <taxon>Oculimacula</taxon>
    </lineage>
</organism>
<feature type="compositionally biased region" description="Low complexity" evidence="1">
    <location>
        <begin position="263"/>
        <end position="289"/>
    </location>
</feature>
<keyword evidence="3" id="KW-1185">Reference proteome</keyword>
<feature type="compositionally biased region" description="Polar residues" evidence="1">
    <location>
        <begin position="300"/>
        <end position="309"/>
    </location>
</feature>
<accession>A0ABR4CHZ0</accession>
<feature type="region of interest" description="Disordered" evidence="1">
    <location>
        <begin position="263"/>
        <end position="322"/>
    </location>
</feature>
<proteinExistence type="predicted"/>
<gene>
    <name evidence="2" type="ORF">VTL71DRAFT_15712</name>
</gene>
<dbReference type="Gene3D" id="3.40.50.300">
    <property type="entry name" value="P-loop containing nucleotide triphosphate hydrolases"/>
    <property type="match status" value="1"/>
</dbReference>
<reference evidence="2 3" key="1">
    <citation type="journal article" date="2024" name="Commun. Biol.">
        <title>Comparative genomic analysis of thermophilic fungi reveals convergent evolutionary adaptations and gene losses.</title>
        <authorList>
            <person name="Steindorff A.S."/>
            <person name="Aguilar-Pontes M.V."/>
            <person name="Robinson A.J."/>
            <person name="Andreopoulos B."/>
            <person name="LaButti K."/>
            <person name="Kuo A."/>
            <person name="Mondo S."/>
            <person name="Riley R."/>
            <person name="Otillar R."/>
            <person name="Haridas S."/>
            <person name="Lipzen A."/>
            <person name="Grimwood J."/>
            <person name="Schmutz J."/>
            <person name="Clum A."/>
            <person name="Reid I.D."/>
            <person name="Moisan M.C."/>
            <person name="Butler G."/>
            <person name="Nguyen T.T.M."/>
            <person name="Dewar K."/>
            <person name="Conant G."/>
            <person name="Drula E."/>
            <person name="Henrissat B."/>
            <person name="Hansel C."/>
            <person name="Singer S."/>
            <person name="Hutchinson M.I."/>
            <person name="de Vries R.P."/>
            <person name="Natvig D.O."/>
            <person name="Powell A.J."/>
            <person name="Tsang A."/>
            <person name="Grigoriev I.V."/>
        </authorList>
    </citation>
    <scope>NUCLEOTIDE SEQUENCE [LARGE SCALE GENOMIC DNA]</scope>
    <source>
        <strain evidence="2 3">CBS 494.80</strain>
    </source>
</reference>
<feature type="compositionally biased region" description="Polar residues" evidence="1">
    <location>
        <begin position="150"/>
        <end position="164"/>
    </location>
</feature>
<protein>
    <submittedName>
        <fullName evidence="2">Uncharacterized protein</fullName>
    </submittedName>
</protein>
<feature type="region of interest" description="Disordered" evidence="1">
    <location>
        <begin position="148"/>
        <end position="170"/>
    </location>
</feature>